<dbReference type="InterPro" id="IPR021977">
    <property type="entry name" value="Beta-TrCP_D"/>
</dbReference>
<feature type="repeat" description="WD" evidence="4">
    <location>
        <begin position="359"/>
        <end position="398"/>
    </location>
</feature>
<evidence type="ECO:0000313" key="7">
    <source>
        <dbReference type="EMBL" id="KAL3314622.1"/>
    </source>
</evidence>
<dbReference type="CDD" id="cd00200">
    <property type="entry name" value="WD40"/>
    <property type="match status" value="1"/>
</dbReference>
<dbReference type="Gene3D" id="2.130.10.10">
    <property type="entry name" value="YVTN repeat-like/Quinoprotein amine dehydrogenase"/>
    <property type="match status" value="1"/>
</dbReference>
<dbReference type="InterPro" id="IPR050995">
    <property type="entry name" value="WD-F-box_domain-protein"/>
</dbReference>
<dbReference type="SUPFAM" id="SSF50978">
    <property type="entry name" value="WD40 repeat-like"/>
    <property type="match status" value="1"/>
</dbReference>
<evidence type="ECO:0000256" key="2">
    <source>
        <dbReference type="ARBA" id="ARBA00022737"/>
    </source>
</evidence>
<dbReference type="Pfam" id="PF12937">
    <property type="entry name" value="F-box-like"/>
    <property type="match status" value="1"/>
</dbReference>
<dbReference type="InterPro" id="IPR015943">
    <property type="entry name" value="WD40/YVTN_repeat-like_dom_sf"/>
</dbReference>
<dbReference type="PRINTS" id="PR00320">
    <property type="entry name" value="GPROTEINBRPT"/>
</dbReference>
<dbReference type="PANTHER" id="PTHR14604:SF4">
    <property type="entry name" value="F-BOX DOMAIN-CONTAINING PROTEIN"/>
    <property type="match status" value="1"/>
</dbReference>
<feature type="repeat" description="WD" evidence="4">
    <location>
        <begin position="319"/>
        <end position="358"/>
    </location>
</feature>
<feature type="repeat" description="WD" evidence="4">
    <location>
        <begin position="276"/>
        <end position="315"/>
    </location>
</feature>
<dbReference type="Gene3D" id="6.10.250.1840">
    <property type="match status" value="1"/>
</dbReference>
<protein>
    <recommendedName>
        <fullName evidence="6">D domain-containing protein</fullName>
    </recommendedName>
</protein>
<evidence type="ECO:0000256" key="4">
    <source>
        <dbReference type="PROSITE-ProRule" id="PRU00221"/>
    </source>
</evidence>
<feature type="domain" description="D" evidence="6">
    <location>
        <begin position="19"/>
        <end position="58"/>
    </location>
</feature>
<dbReference type="InterPro" id="IPR056829">
    <property type="entry name" value="Beta-prop_TEP1_2nd"/>
</dbReference>
<dbReference type="InterPro" id="IPR036322">
    <property type="entry name" value="WD40_repeat_dom_sf"/>
</dbReference>
<evidence type="ECO:0000259" key="6">
    <source>
        <dbReference type="SMART" id="SM01028"/>
    </source>
</evidence>
<dbReference type="Pfam" id="PF00400">
    <property type="entry name" value="WD40"/>
    <property type="match status" value="2"/>
</dbReference>
<dbReference type="PROSITE" id="PS50082">
    <property type="entry name" value="WD_REPEATS_2"/>
    <property type="match status" value="7"/>
</dbReference>
<sequence length="658" mass="74252">MSAVNTLSQNYLEQSTQAAHDFNSWDDDTKFDFVEQLLGRMCHAQLRKIDIILKPVLQRDFIGAFASMSLTNISQKILGYLDADSLTSADQVSSVWREVISSGQTWKLLIERKIRSDSIWYQLIRKLGLSFYFDIPVREAISLDETPQSPPVMLSAKLIKDSDYYRSLYPKLIILIDRIKRNWREGRVKIHRINCESELNKGVYCLQYDDDKIVSGLRDNTIKIWDRVTLECRNILRGHDGSVLCLQYDDSVVISGSSDSTVRVWCVNTGKELSVLRAHKEAVLHLRFNKNMLVTCSKDHTVAVWSIKSPTTITLLTKLAGHRAAINVVDFDDKYIVSASGDRTIRVWDANNFQAVRSLVGHRRGIACLQYRDRLIVSGSSDNTIRLWDVEQGICLRIMEGHDELVRCIRMDSRYIVSGAYDGKIKVWDLQAAMDPLGHPDSQKLCIATLCEHTGRVFRLQFDEFQIISSSHDDTIVIWDFFNIATNEVRELFGAGETLPTQGLQMDAAECYEQKDKSVTANSDHMDMLISLMNGSLHKNLVKRRASLKEAHKRRVRSSSNASVSLSEAWLRYQAKSSNNIATLPSSSQRIQLVPSACDLPTAAAGSSYVSLTPNDPVVLLKPHQSSAISLLLNKSAKSIKSSSPANEEKQQEQQQTS</sequence>
<name>A0ABD2Q636_9PLAT</name>
<keyword evidence="1 4" id="KW-0853">WD repeat</keyword>
<dbReference type="Gene3D" id="1.20.1280.50">
    <property type="match status" value="1"/>
</dbReference>
<proteinExistence type="predicted"/>
<feature type="repeat" description="WD" evidence="4">
    <location>
        <begin position="236"/>
        <end position="275"/>
    </location>
</feature>
<dbReference type="SUPFAM" id="SSF81383">
    <property type="entry name" value="F-box domain"/>
    <property type="match status" value="1"/>
</dbReference>
<dbReference type="Pfam" id="PF25047">
    <property type="entry name" value="Beta-prop_TEP1_2nd"/>
    <property type="match status" value="1"/>
</dbReference>
<evidence type="ECO:0000256" key="5">
    <source>
        <dbReference type="SAM" id="MobiDB-lite"/>
    </source>
</evidence>
<reference evidence="7 8" key="1">
    <citation type="submission" date="2024-11" db="EMBL/GenBank/DDBJ databases">
        <title>Adaptive evolution of stress response genes in parasites aligns with host niche diversity.</title>
        <authorList>
            <person name="Hahn C."/>
            <person name="Resl P."/>
        </authorList>
    </citation>
    <scope>NUCLEOTIDE SEQUENCE [LARGE SCALE GENOMIC DNA]</scope>
    <source>
        <strain evidence="7">EGGRZ-B1_66</strain>
        <tissue evidence="7">Body</tissue>
    </source>
</reference>
<accession>A0ABD2Q636</accession>
<dbReference type="PROSITE" id="PS50294">
    <property type="entry name" value="WD_REPEATS_REGION"/>
    <property type="match status" value="5"/>
</dbReference>
<dbReference type="InterPro" id="IPR001680">
    <property type="entry name" value="WD40_rpt"/>
</dbReference>
<dbReference type="SMART" id="SM00320">
    <property type="entry name" value="WD40"/>
    <property type="match status" value="7"/>
</dbReference>
<evidence type="ECO:0000256" key="1">
    <source>
        <dbReference type="ARBA" id="ARBA00022574"/>
    </source>
</evidence>
<dbReference type="Pfam" id="PF12125">
    <property type="entry name" value="Beta-TrCP_D"/>
    <property type="match status" value="1"/>
</dbReference>
<keyword evidence="2" id="KW-0677">Repeat</keyword>
<gene>
    <name evidence="7" type="ORF">Ciccas_006750</name>
</gene>
<feature type="repeat" description="WD" evidence="4">
    <location>
        <begin position="450"/>
        <end position="480"/>
    </location>
</feature>
<comment type="caution">
    <text evidence="7">The sequence shown here is derived from an EMBL/GenBank/DDBJ whole genome shotgun (WGS) entry which is preliminary data.</text>
</comment>
<dbReference type="Proteomes" id="UP001626550">
    <property type="component" value="Unassembled WGS sequence"/>
</dbReference>
<dbReference type="AlphaFoldDB" id="A0ABD2Q636"/>
<dbReference type="PANTHER" id="PTHR14604">
    <property type="entry name" value="WD40 REPEAT PF20"/>
    <property type="match status" value="1"/>
</dbReference>
<keyword evidence="8" id="KW-1185">Reference proteome</keyword>
<dbReference type="PROSITE" id="PS00678">
    <property type="entry name" value="WD_REPEATS_1"/>
    <property type="match status" value="3"/>
</dbReference>
<evidence type="ECO:0000313" key="8">
    <source>
        <dbReference type="Proteomes" id="UP001626550"/>
    </source>
</evidence>
<feature type="region of interest" description="Disordered" evidence="5">
    <location>
        <begin position="639"/>
        <end position="658"/>
    </location>
</feature>
<dbReference type="InterPro" id="IPR020472">
    <property type="entry name" value="WD40_PAC1"/>
</dbReference>
<dbReference type="EMBL" id="JBJKFK010000945">
    <property type="protein sequence ID" value="KAL3314622.1"/>
    <property type="molecule type" value="Genomic_DNA"/>
</dbReference>
<dbReference type="InterPro" id="IPR036047">
    <property type="entry name" value="F-box-like_dom_sf"/>
</dbReference>
<dbReference type="InterPro" id="IPR019775">
    <property type="entry name" value="WD40_repeat_CS"/>
</dbReference>
<keyword evidence="3" id="KW-0833">Ubl conjugation pathway</keyword>
<evidence type="ECO:0000256" key="3">
    <source>
        <dbReference type="ARBA" id="ARBA00022786"/>
    </source>
</evidence>
<dbReference type="InterPro" id="IPR001810">
    <property type="entry name" value="F-box_dom"/>
</dbReference>
<feature type="repeat" description="WD" evidence="4">
    <location>
        <begin position="399"/>
        <end position="431"/>
    </location>
</feature>
<dbReference type="SMART" id="SM01028">
    <property type="entry name" value="Beta-TrCP_D"/>
    <property type="match status" value="1"/>
</dbReference>
<organism evidence="7 8">
    <name type="scientific">Cichlidogyrus casuarinus</name>
    <dbReference type="NCBI Taxonomy" id="1844966"/>
    <lineage>
        <taxon>Eukaryota</taxon>
        <taxon>Metazoa</taxon>
        <taxon>Spiralia</taxon>
        <taxon>Lophotrochozoa</taxon>
        <taxon>Platyhelminthes</taxon>
        <taxon>Monogenea</taxon>
        <taxon>Monopisthocotylea</taxon>
        <taxon>Dactylogyridea</taxon>
        <taxon>Ancyrocephalidae</taxon>
        <taxon>Cichlidogyrus</taxon>
    </lineage>
</organism>
<feature type="repeat" description="WD" evidence="4">
    <location>
        <begin position="209"/>
        <end position="226"/>
    </location>
</feature>